<sequence>MSLTFFTLASATGNSQSRSFRLSAPEALVASGVLKHLLPRFSLKTQVRIELVGAGEADARFAAEGKGTPVFAGLDADWVLVTLTPGNEHVGRFEDWITSEVGRNTIESFQPGGKALFTAAVARQKDDETVVLPGNVVEGEKLAVTHCGRCHMVNEATRLTTIGSSPSFAVMRGFSDWQARFEAFFALNPHPSFTLIDGVTEPFDVSRPSPIVPLEMTLEELEAILAFVSQIPPADLGAPIQYQ</sequence>
<keyword evidence="1 4" id="KW-0349">Heme</keyword>
<organism evidence="6 7">
    <name type="scientific">Roseibium sediminicola</name>
    <dbReference type="NCBI Taxonomy" id="2933272"/>
    <lineage>
        <taxon>Bacteria</taxon>
        <taxon>Pseudomonadati</taxon>
        <taxon>Pseudomonadota</taxon>
        <taxon>Alphaproteobacteria</taxon>
        <taxon>Hyphomicrobiales</taxon>
        <taxon>Stappiaceae</taxon>
        <taxon>Roseibium</taxon>
    </lineage>
</organism>
<evidence type="ECO:0000256" key="3">
    <source>
        <dbReference type="ARBA" id="ARBA00023004"/>
    </source>
</evidence>
<keyword evidence="7" id="KW-1185">Reference proteome</keyword>
<dbReference type="InterPro" id="IPR036909">
    <property type="entry name" value="Cyt_c-like_dom_sf"/>
</dbReference>
<evidence type="ECO:0000313" key="6">
    <source>
        <dbReference type="EMBL" id="MCK7612943.1"/>
    </source>
</evidence>
<evidence type="ECO:0000256" key="2">
    <source>
        <dbReference type="ARBA" id="ARBA00022723"/>
    </source>
</evidence>
<dbReference type="Proteomes" id="UP001431221">
    <property type="component" value="Unassembled WGS sequence"/>
</dbReference>
<dbReference type="EMBL" id="JALNMJ010000007">
    <property type="protein sequence ID" value="MCK7612943.1"/>
    <property type="molecule type" value="Genomic_DNA"/>
</dbReference>
<protein>
    <submittedName>
        <fullName evidence="6">Cytochrome c</fullName>
    </submittedName>
</protein>
<dbReference type="Gene3D" id="1.10.760.10">
    <property type="entry name" value="Cytochrome c-like domain"/>
    <property type="match status" value="1"/>
</dbReference>
<dbReference type="InterPro" id="IPR009056">
    <property type="entry name" value="Cyt_c-like_dom"/>
</dbReference>
<feature type="domain" description="Cytochrome c" evidence="5">
    <location>
        <begin position="134"/>
        <end position="232"/>
    </location>
</feature>
<name>A0ABT0GVV4_9HYPH</name>
<keyword evidence="2 4" id="KW-0479">Metal-binding</keyword>
<proteinExistence type="predicted"/>
<reference evidence="6" key="1">
    <citation type="submission" date="2022-04" db="EMBL/GenBank/DDBJ databases">
        <title>Roseibium sp. CAU 1639 isolated from mud.</title>
        <authorList>
            <person name="Kim W."/>
        </authorList>
    </citation>
    <scope>NUCLEOTIDE SEQUENCE</scope>
    <source>
        <strain evidence="6">CAU 1639</strain>
    </source>
</reference>
<accession>A0ABT0GVV4</accession>
<dbReference type="PROSITE" id="PS51007">
    <property type="entry name" value="CYTC"/>
    <property type="match status" value="1"/>
</dbReference>
<evidence type="ECO:0000313" key="7">
    <source>
        <dbReference type="Proteomes" id="UP001431221"/>
    </source>
</evidence>
<comment type="caution">
    <text evidence="6">The sequence shown here is derived from an EMBL/GenBank/DDBJ whole genome shotgun (WGS) entry which is preliminary data.</text>
</comment>
<evidence type="ECO:0000259" key="5">
    <source>
        <dbReference type="PROSITE" id="PS51007"/>
    </source>
</evidence>
<evidence type="ECO:0000256" key="4">
    <source>
        <dbReference type="PROSITE-ProRule" id="PRU00433"/>
    </source>
</evidence>
<keyword evidence="3 4" id="KW-0408">Iron</keyword>
<dbReference type="RefSeq" id="WP_248154323.1">
    <property type="nucleotide sequence ID" value="NZ_JALNMJ010000007.1"/>
</dbReference>
<dbReference type="SUPFAM" id="SSF46626">
    <property type="entry name" value="Cytochrome c"/>
    <property type="match status" value="1"/>
</dbReference>
<evidence type="ECO:0000256" key="1">
    <source>
        <dbReference type="ARBA" id="ARBA00022617"/>
    </source>
</evidence>
<gene>
    <name evidence="6" type="ORF">M0H32_12275</name>
</gene>